<keyword evidence="1" id="KW-1133">Transmembrane helix</keyword>
<comment type="caution">
    <text evidence="2">The sequence shown here is derived from an EMBL/GenBank/DDBJ whole genome shotgun (WGS) entry which is preliminary data.</text>
</comment>
<feature type="transmembrane region" description="Helical" evidence="1">
    <location>
        <begin position="12"/>
        <end position="36"/>
    </location>
</feature>
<accession>A0ABT9IQR1</accession>
<evidence type="ECO:0000256" key="1">
    <source>
        <dbReference type="SAM" id="Phobius"/>
    </source>
</evidence>
<evidence type="ECO:0000313" key="2">
    <source>
        <dbReference type="EMBL" id="MDP5227933.1"/>
    </source>
</evidence>
<keyword evidence="1" id="KW-0472">Membrane</keyword>
<keyword evidence="3" id="KW-1185">Reference proteome</keyword>
<dbReference type="Pfam" id="PF11384">
    <property type="entry name" value="DUF3188"/>
    <property type="match status" value="1"/>
</dbReference>
<dbReference type="InterPro" id="IPR021524">
    <property type="entry name" value="DUF3188"/>
</dbReference>
<reference evidence="2 3" key="1">
    <citation type="submission" date="2023-08" db="EMBL/GenBank/DDBJ databases">
        <title>Arthrobacter horti sp. nov., isolated from forest soil.</title>
        <authorList>
            <person name="Park M."/>
        </authorList>
    </citation>
    <scope>NUCLEOTIDE SEQUENCE [LARGE SCALE GENOMIC DNA]</scope>
    <source>
        <strain evidence="2 3">YJM1</strain>
    </source>
</reference>
<evidence type="ECO:0000313" key="3">
    <source>
        <dbReference type="Proteomes" id="UP001232725"/>
    </source>
</evidence>
<name>A0ABT9IQR1_9MICC</name>
<gene>
    <name evidence="2" type="ORF">Q9R02_12265</name>
</gene>
<dbReference type="Proteomes" id="UP001232725">
    <property type="component" value="Unassembled WGS sequence"/>
</dbReference>
<proteinExistence type="predicted"/>
<dbReference type="EMBL" id="JAVALS010000009">
    <property type="protein sequence ID" value="MDP5227933.1"/>
    <property type="molecule type" value="Genomic_DNA"/>
</dbReference>
<feature type="transmembrane region" description="Helical" evidence="1">
    <location>
        <begin position="42"/>
        <end position="63"/>
    </location>
</feature>
<organism evidence="2 3">
    <name type="scientific">Arthrobacter horti</name>
    <dbReference type="NCBI Taxonomy" id="3068273"/>
    <lineage>
        <taxon>Bacteria</taxon>
        <taxon>Bacillati</taxon>
        <taxon>Actinomycetota</taxon>
        <taxon>Actinomycetes</taxon>
        <taxon>Micrococcales</taxon>
        <taxon>Micrococcaceae</taxon>
        <taxon>Arthrobacter</taxon>
    </lineage>
</organism>
<protein>
    <submittedName>
        <fullName evidence="2">DUF3188 domain-containing protein</fullName>
    </submittedName>
</protein>
<dbReference type="RefSeq" id="WP_305996987.1">
    <property type="nucleotide sequence ID" value="NZ_JAVALS010000009.1"/>
</dbReference>
<sequence length="75" mass="7995">MIGDFWATASTAYKAVVFSALGLMVIGFVLNMIGLAKHNNGLALGALPVIGAGLLLHMVGMVIRSREIRKQRQGK</sequence>
<keyword evidence="1" id="KW-0812">Transmembrane</keyword>